<organism evidence="3 4">
    <name type="scientific">Streptomyces fuscichromogenes</name>
    <dbReference type="NCBI Taxonomy" id="1324013"/>
    <lineage>
        <taxon>Bacteria</taxon>
        <taxon>Bacillati</taxon>
        <taxon>Actinomycetota</taxon>
        <taxon>Actinomycetes</taxon>
        <taxon>Kitasatosporales</taxon>
        <taxon>Streptomycetaceae</taxon>
        <taxon>Streptomyces</taxon>
    </lineage>
</organism>
<feature type="compositionally biased region" description="Pro residues" evidence="1">
    <location>
        <begin position="1"/>
        <end position="12"/>
    </location>
</feature>
<dbReference type="Proteomes" id="UP000653411">
    <property type="component" value="Unassembled WGS sequence"/>
</dbReference>
<accession>A0A917XJN4</accession>
<keyword evidence="4" id="KW-1185">Reference proteome</keyword>
<feature type="transmembrane region" description="Helical" evidence="2">
    <location>
        <begin position="38"/>
        <end position="58"/>
    </location>
</feature>
<evidence type="ECO:0000256" key="2">
    <source>
        <dbReference type="SAM" id="Phobius"/>
    </source>
</evidence>
<name>A0A917XJN4_9ACTN</name>
<dbReference type="InterPro" id="IPR058070">
    <property type="entry name" value="MmpB-like"/>
</dbReference>
<comment type="caution">
    <text evidence="3">The sequence shown here is derived from an EMBL/GenBank/DDBJ whole genome shotgun (WGS) entry which is preliminary data.</text>
</comment>
<proteinExistence type="predicted"/>
<keyword evidence="2" id="KW-1133">Transmembrane helix</keyword>
<dbReference type="Pfam" id="PF26627">
    <property type="entry name" value="MmpB"/>
    <property type="match status" value="1"/>
</dbReference>
<protein>
    <submittedName>
        <fullName evidence="3">Uncharacterized protein</fullName>
    </submittedName>
</protein>
<evidence type="ECO:0000313" key="3">
    <source>
        <dbReference type="EMBL" id="GGN32767.1"/>
    </source>
</evidence>
<dbReference type="EMBL" id="BMML01000021">
    <property type="protein sequence ID" value="GGN32767.1"/>
    <property type="molecule type" value="Genomic_DNA"/>
</dbReference>
<feature type="region of interest" description="Disordered" evidence="1">
    <location>
        <begin position="1"/>
        <end position="32"/>
    </location>
</feature>
<dbReference type="NCBIfam" id="NF047320">
    <property type="entry name" value="morpho_MmpB"/>
    <property type="match status" value="1"/>
</dbReference>
<gene>
    <name evidence="3" type="ORF">GCM10011578_071800</name>
</gene>
<evidence type="ECO:0000256" key="1">
    <source>
        <dbReference type="SAM" id="MobiDB-lite"/>
    </source>
</evidence>
<reference evidence="3" key="1">
    <citation type="journal article" date="2014" name="Int. J. Syst. Evol. Microbiol.">
        <title>Complete genome sequence of Corynebacterium casei LMG S-19264T (=DSM 44701T), isolated from a smear-ripened cheese.</title>
        <authorList>
            <consortium name="US DOE Joint Genome Institute (JGI-PGF)"/>
            <person name="Walter F."/>
            <person name="Albersmeier A."/>
            <person name="Kalinowski J."/>
            <person name="Ruckert C."/>
        </authorList>
    </citation>
    <scope>NUCLEOTIDE SEQUENCE</scope>
    <source>
        <strain evidence="3">CGMCC 4.7110</strain>
    </source>
</reference>
<evidence type="ECO:0000313" key="4">
    <source>
        <dbReference type="Proteomes" id="UP000653411"/>
    </source>
</evidence>
<keyword evidence="2" id="KW-0812">Transmembrane</keyword>
<sequence length="59" mass="6478">MSTPTQAPPPAEPHAGDMLWSDPEDEPPKDLQDMQNTLRRLGVVLALVMVVLMIVLGVR</sequence>
<reference evidence="3" key="2">
    <citation type="submission" date="2020-09" db="EMBL/GenBank/DDBJ databases">
        <authorList>
            <person name="Sun Q."/>
            <person name="Zhou Y."/>
        </authorList>
    </citation>
    <scope>NUCLEOTIDE SEQUENCE</scope>
    <source>
        <strain evidence="3">CGMCC 4.7110</strain>
    </source>
</reference>
<keyword evidence="2" id="KW-0472">Membrane</keyword>
<dbReference type="AlphaFoldDB" id="A0A917XJN4"/>